<dbReference type="SUPFAM" id="SSF81296">
    <property type="entry name" value="E set domains"/>
    <property type="match status" value="1"/>
</dbReference>
<gene>
    <name evidence="2" type="ORF">SERLADRAFT_356060</name>
</gene>
<accession>F8NWQ4</accession>
<evidence type="ECO:0000313" key="2">
    <source>
        <dbReference type="EMBL" id="EGO24406.1"/>
    </source>
</evidence>
<evidence type="ECO:0008006" key="4">
    <source>
        <dbReference type="Google" id="ProtNLM"/>
    </source>
</evidence>
<organism evidence="3">
    <name type="scientific">Serpula lacrymans var. lacrymans (strain S7.9)</name>
    <name type="common">Dry rot fungus</name>
    <dbReference type="NCBI Taxonomy" id="578457"/>
    <lineage>
        <taxon>Eukaryota</taxon>
        <taxon>Fungi</taxon>
        <taxon>Dikarya</taxon>
        <taxon>Basidiomycota</taxon>
        <taxon>Agaricomycotina</taxon>
        <taxon>Agaricomycetes</taxon>
        <taxon>Agaricomycetidae</taxon>
        <taxon>Boletales</taxon>
        <taxon>Coniophorineae</taxon>
        <taxon>Serpulaceae</taxon>
        <taxon>Serpula</taxon>
    </lineage>
</organism>
<sequence length="441" mass="48259">MGDQDSELPEYSAPLSEPVQGGAQGPVNGRSEHTYSLENSKGQKWLFLVVKSRSRDSLSLPTYYAGDVISGRTEINVIKSESIKAVTISVTAGTTSVGQEEQLFLKIENELWNPNMILPDGTKVSKFSKGIYSWPFEVTLPTETEVQDGTAKKKFPLPPTFSERASPAYIDYKLFVTIKRGALRVNQTLSTSFGYNIITRADPPSSLRQLAYREGSPLIGPKGDPEGWKVLPPVSIKGTFFGSKDAVVDCTLAIATPLTYARASPLPLTITLTSEDNHALDLLSSPSSIQLLLVRSMATGSDATSEDISRRSNNFFLENVARAVFWPSSEGSKEDGRRVLSGEVDIKNIFKPSFMFPRFTVRYTLDLLPFKATGFVPSVVTTEPLVSQKIILTTLQAPGVVMRSHAPPGYVQEQGGDYNKSVGLLENGNQRFYHHHGSALG</sequence>
<dbReference type="GeneID" id="18809509"/>
<dbReference type="Proteomes" id="UP000008064">
    <property type="component" value="Unassembled WGS sequence"/>
</dbReference>
<feature type="region of interest" description="Disordered" evidence="1">
    <location>
        <begin position="1"/>
        <end position="34"/>
    </location>
</feature>
<evidence type="ECO:0000313" key="3">
    <source>
        <dbReference type="Proteomes" id="UP000008064"/>
    </source>
</evidence>
<dbReference type="AlphaFoldDB" id="F8NWQ4"/>
<dbReference type="InterPro" id="IPR014752">
    <property type="entry name" value="Arrestin-like_C"/>
</dbReference>
<protein>
    <recommendedName>
        <fullName evidence="4">Arrestin-like N-terminal domain-containing protein</fullName>
    </recommendedName>
</protein>
<name>F8NWQ4_SERL9</name>
<proteinExistence type="predicted"/>
<dbReference type="OrthoDB" id="2333384at2759"/>
<dbReference type="EMBL" id="GL945434">
    <property type="protein sequence ID" value="EGO24406.1"/>
    <property type="molecule type" value="Genomic_DNA"/>
</dbReference>
<evidence type="ECO:0000256" key="1">
    <source>
        <dbReference type="SAM" id="MobiDB-lite"/>
    </source>
</evidence>
<dbReference type="KEGG" id="sla:SERLADRAFT_356060"/>
<dbReference type="RefSeq" id="XP_007318425.1">
    <property type="nucleotide sequence ID" value="XM_007318363.1"/>
</dbReference>
<dbReference type="InterPro" id="IPR014756">
    <property type="entry name" value="Ig_E-set"/>
</dbReference>
<dbReference type="HOGENOM" id="CLU_025691_0_0_1"/>
<reference evidence="3" key="1">
    <citation type="journal article" date="2011" name="Science">
        <title>The plant cell wall-decomposing machinery underlies the functional diversity of forest fungi.</title>
        <authorList>
            <person name="Eastwood D.C."/>
            <person name="Floudas D."/>
            <person name="Binder M."/>
            <person name="Majcherczyk A."/>
            <person name="Schneider P."/>
            <person name="Aerts A."/>
            <person name="Asiegbu F.O."/>
            <person name="Baker S.E."/>
            <person name="Barry K."/>
            <person name="Bendiksby M."/>
            <person name="Blumentritt M."/>
            <person name="Coutinho P.M."/>
            <person name="Cullen D."/>
            <person name="de Vries R.P."/>
            <person name="Gathman A."/>
            <person name="Goodell B."/>
            <person name="Henrissat B."/>
            <person name="Ihrmark K."/>
            <person name="Kauserud H."/>
            <person name="Kohler A."/>
            <person name="LaButti K."/>
            <person name="Lapidus A."/>
            <person name="Lavin J.L."/>
            <person name="Lee Y.-H."/>
            <person name="Lindquist E."/>
            <person name="Lilly W."/>
            <person name="Lucas S."/>
            <person name="Morin E."/>
            <person name="Murat C."/>
            <person name="Oguiza J.A."/>
            <person name="Park J."/>
            <person name="Pisabarro A.G."/>
            <person name="Riley R."/>
            <person name="Rosling A."/>
            <person name="Salamov A."/>
            <person name="Schmidt O."/>
            <person name="Schmutz J."/>
            <person name="Skrede I."/>
            <person name="Stenlid J."/>
            <person name="Wiebenga A."/>
            <person name="Xie X."/>
            <person name="Kuees U."/>
            <person name="Hibbett D.S."/>
            <person name="Hoffmeister D."/>
            <person name="Hoegberg N."/>
            <person name="Martin F."/>
            <person name="Grigoriev I.V."/>
            <person name="Watkinson S.C."/>
        </authorList>
    </citation>
    <scope>NUCLEOTIDE SEQUENCE [LARGE SCALE GENOMIC DNA]</scope>
    <source>
        <strain evidence="3">S7.9</strain>
    </source>
</reference>
<dbReference type="Gene3D" id="2.60.40.640">
    <property type="match status" value="1"/>
</dbReference>